<proteinExistence type="predicted"/>
<accession>A0AAV0B8L0</accession>
<keyword evidence="2" id="KW-1185">Reference proteome</keyword>
<comment type="caution">
    <text evidence="1">The sequence shown here is derived from an EMBL/GenBank/DDBJ whole genome shotgun (WGS) entry which is preliminary data.</text>
</comment>
<reference evidence="1" key="1">
    <citation type="submission" date="2022-06" db="EMBL/GenBank/DDBJ databases">
        <authorList>
            <consortium name="SYNGENTA / RWTH Aachen University"/>
        </authorList>
    </citation>
    <scope>NUCLEOTIDE SEQUENCE</scope>
</reference>
<sequence length="176" mass="19914">TSLPIESFCNSTFKVVSSSLPFWRGKKNVTITYKAVEGEKPEVLHDLVEYHSGLSVDSTDPRKQIIGIDRPVSSSLGRIQWKWRGQGLLMLLTSNWELLGYNIRSSSLHETPFQSPEWVITYFAKTLFTPAGIDIYGRSGSPFPDDLKRELIDAIRRIPSRSISILADSMFDIPHD</sequence>
<evidence type="ECO:0000313" key="1">
    <source>
        <dbReference type="EMBL" id="CAH7681067.1"/>
    </source>
</evidence>
<protein>
    <submittedName>
        <fullName evidence="1">Expressed protein</fullName>
    </submittedName>
</protein>
<feature type="non-terminal residue" evidence="1">
    <location>
        <position position="1"/>
    </location>
</feature>
<evidence type="ECO:0000313" key="2">
    <source>
        <dbReference type="Proteomes" id="UP001153365"/>
    </source>
</evidence>
<organism evidence="1 2">
    <name type="scientific">Phakopsora pachyrhizi</name>
    <name type="common">Asian soybean rust disease fungus</name>
    <dbReference type="NCBI Taxonomy" id="170000"/>
    <lineage>
        <taxon>Eukaryota</taxon>
        <taxon>Fungi</taxon>
        <taxon>Dikarya</taxon>
        <taxon>Basidiomycota</taxon>
        <taxon>Pucciniomycotina</taxon>
        <taxon>Pucciniomycetes</taxon>
        <taxon>Pucciniales</taxon>
        <taxon>Phakopsoraceae</taxon>
        <taxon>Phakopsora</taxon>
    </lineage>
</organism>
<dbReference type="Proteomes" id="UP001153365">
    <property type="component" value="Unassembled WGS sequence"/>
</dbReference>
<name>A0AAV0B8L0_PHAPC</name>
<gene>
    <name evidence="1" type="ORF">PPACK8108_LOCUS13612</name>
</gene>
<dbReference type="AlphaFoldDB" id="A0AAV0B8L0"/>
<dbReference type="EMBL" id="CALTRL010003386">
    <property type="protein sequence ID" value="CAH7681067.1"/>
    <property type="molecule type" value="Genomic_DNA"/>
</dbReference>